<evidence type="ECO:0000313" key="2">
    <source>
        <dbReference type="EMBL" id="MFD0919615.1"/>
    </source>
</evidence>
<feature type="region of interest" description="Disordered" evidence="1">
    <location>
        <begin position="426"/>
        <end position="456"/>
    </location>
</feature>
<evidence type="ECO:0000256" key="1">
    <source>
        <dbReference type="SAM" id="MobiDB-lite"/>
    </source>
</evidence>
<dbReference type="EMBL" id="JBHTIW010000003">
    <property type="protein sequence ID" value="MFD0919615.1"/>
    <property type="molecule type" value="Genomic_DNA"/>
</dbReference>
<evidence type="ECO:0000313" key="3">
    <source>
        <dbReference type="Proteomes" id="UP001597018"/>
    </source>
</evidence>
<organism evidence="2 3">
    <name type="scientific">Saccharopolyspora rosea</name>
    <dbReference type="NCBI Taxonomy" id="524884"/>
    <lineage>
        <taxon>Bacteria</taxon>
        <taxon>Bacillati</taxon>
        <taxon>Actinomycetota</taxon>
        <taxon>Actinomycetes</taxon>
        <taxon>Pseudonocardiales</taxon>
        <taxon>Pseudonocardiaceae</taxon>
        <taxon>Saccharopolyspora</taxon>
    </lineage>
</organism>
<name>A0ABW3FNC7_9PSEU</name>
<proteinExistence type="predicted"/>
<reference evidence="3" key="1">
    <citation type="journal article" date="2019" name="Int. J. Syst. Evol. Microbiol.">
        <title>The Global Catalogue of Microorganisms (GCM) 10K type strain sequencing project: providing services to taxonomists for standard genome sequencing and annotation.</title>
        <authorList>
            <consortium name="The Broad Institute Genomics Platform"/>
            <consortium name="The Broad Institute Genome Sequencing Center for Infectious Disease"/>
            <person name="Wu L."/>
            <person name="Ma J."/>
        </authorList>
    </citation>
    <scope>NUCLEOTIDE SEQUENCE [LARGE SCALE GENOMIC DNA]</scope>
    <source>
        <strain evidence="3">CCUG 56401</strain>
    </source>
</reference>
<sequence length="770" mass="79815">MPPTPPPNPVPGLEASALRVRWRGCTGLFERLGETPDSPEHRLLASLPDVPGTVVLLATPAAGAAPDLPNAVWQTCGRVFGPPGAPRVLWLLARGAGVADASGRIYAQSLADTFGVEVVASAGEVAMAGMLAFAAGPGGAPGWARFRPGSPSTPCGYRLAPPPWEALLPPRPVVEQDAVFEHVPAGLLVRTVRSRSSGPDDPVRAVPVVPGAPSVVLGRPGDQEPALEPVVSALHRMPAALLDSCRFVPGATSVSAAWLQRLADRLGRDVVASTGLPAPDGSVVAHDAHGEAGWRPVPTLLRYSPGAPTTVLTSSPPPPGWLPTGPGCSRPATGAPLRLHVVPSGLAVTTVDESAEALPRNPFEAHRMTLAVTPAAVAAGAELITALLPVLSKRCGDRLRVLLTGPAEDGAAEALREAARQCGAEFEARESGAQRTPAERTTMVVPRPEPGADADASTVVVAPLRSRPATLSSGPSGAPDGDAEARTVRIPAPAKPAPTPVEHREPLFPADHVSTPEERAAFLDWAGEDFDTEVGAVNAALALFPSLRGDDEDAARVDLVAVRLYLGGGDRGGAALNERLRTGEEQPCAAYLACLASGLRRLPVHRGAVFRGVSWPWDQDFQDCYPVGAVLSEPGLVSAVPRDGGAPEGACVDVGIWSRSARRTSVLTPVGQQHEVVFGQRGRFRVLAVERGDDGSALLLDELPADAGTGSGEPADGDRAVADRLRDALRRRRDRELATVDGVQVARLEAAVGLVAQVPAAAQQVSATAP</sequence>
<keyword evidence="3" id="KW-1185">Reference proteome</keyword>
<gene>
    <name evidence="2" type="ORF">ACFQ16_07655</name>
</gene>
<dbReference type="RefSeq" id="WP_263252497.1">
    <property type="nucleotide sequence ID" value="NZ_BAABLT010000001.1"/>
</dbReference>
<dbReference type="Proteomes" id="UP001597018">
    <property type="component" value="Unassembled WGS sequence"/>
</dbReference>
<dbReference type="Gene3D" id="3.90.176.10">
    <property type="entry name" value="Toxin ADP-ribosyltransferase, Chain A, domain 1"/>
    <property type="match status" value="1"/>
</dbReference>
<accession>A0ABW3FNC7</accession>
<comment type="caution">
    <text evidence="2">The sequence shown here is derived from an EMBL/GenBank/DDBJ whole genome shotgun (WGS) entry which is preliminary data.</text>
</comment>
<protein>
    <submittedName>
        <fullName evidence="2">Uncharacterized protein</fullName>
    </submittedName>
</protein>